<dbReference type="Pfam" id="PF09084">
    <property type="entry name" value="NMT1"/>
    <property type="match status" value="1"/>
</dbReference>
<evidence type="ECO:0000256" key="10">
    <source>
        <dbReference type="ARBA" id="ARBA00033171"/>
    </source>
</evidence>
<sequence>MPWSTFRQTLAAAGVAALTLSASAAALAQDALPIKFTLDWKFEGPSAGFLMAKQKGYFEEEGLDVSIDSGNGSSGAVTRVASGAYDIAMADVNSMIEFNASNPEQAMKAMFIVYNAPPFALFTLKESGIDSVEKMEGKTFGAPVFDSPRKLFPAFAQATGIDGDSVEWTSMDPALREPMLIRGDVDGISGFYFTSLLNLRGLGVGKEDLNIWQYRDAGLDLYGNGLIASPALMEENPEAVTGFLRAVVKGWQDVIADPEAGIDAVKERDPLIDEALELDRLMMAIENNVLTEEVKTQGMGGIDEARMQKAIDQVTYAFGIEDKPAVSDVFTSEFLPPQDERMLTATQ</sequence>
<dbReference type="RefSeq" id="WP_009541545.1">
    <property type="nucleotide sequence ID" value="NZ_ANHY01000015.1"/>
</dbReference>
<keyword evidence="7" id="KW-0663">Pyridoxal phosphate</keyword>
<accession>K9GU55</accession>
<evidence type="ECO:0000313" key="14">
    <source>
        <dbReference type="EMBL" id="EKV28677.1"/>
    </source>
</evidence>
<dbReference type="GO" id="GO:0009228">
    <property type="term" value="P:thiamine biosynthetic process"/>
    <property type="evidence" value="ECO:0007669"/>
    <property type="project" value="UniProtKB-KW"/>
</dbReference>
<comment type="similarity">
    <text evidence="3">Belongs to the NMT1/THI5 family.</text>
</comment>
<evidence type="ECO:0000256" key="4">
    <source>
        <dbReference type="ARBA" id="ARBA00011738"/>
    </source>
</evidence>
<name>K9GU55_9PROT</name>
<proteinExistence type="inferred from homology"/>
<evidence type="ECO:0000259" key="13">
    <source>
        <dbReference type="Pfam" id="PF09084"/>
    </source>
</evidence>
<dbReference type="AlphaFoldDB" id="K9GU55"/>
<comment type="function">
    <text evidence="1">Responsible for the formation of the pyrimidine heterocycle in the thiamine biosynthesis pathway. Catalyzes the formation of hydroxymethylpyrimidine phosphate (HMP-P) from histidine and pyridoxal phosphate (PLP). The protein uses PLP and the active site histidine to form HMP-P, generating an inactive enzyme. The enzyme can only undergo a single turnover, which suggests it is a suicide enzyme.</text>
</comment>
<evidence type="ECO:0000256" key="1">
    <source>
        <dbReference type="ARBA" id="ARBA00003469"/>
    </source>
</evidence>
<keyword evidence="6" id="KW-0479">Metal-binding</keyword>
<organism evidence="14 15">
    <name type="scientific">Caenispirillum salinarum AK4</name>
    <dbReference type="NCBI Taxonomy" id="1238182"/>
    <lineage>
        <taxon>Bacteria</taxon>
        <taxon>Pseudomonadati</taxon>
        <taxon>Pseudomonadota</taxon>
        <taxon>Alphaproteobacteria</taxon>
        <taxon>Rhodospirillales</taxon>
        <taxon>Novispirillaceae</taxon>
        <taxon>Caenispirillum</taxon>
    </lineage>
</organism>
<dbReference type="eggNOG" id="COG0715">
    <property type="taxonomic scope" value="Bacteria"/>
</dbReference>
<comment type="caution">
    <text evidence="14">The sequence shown here is derived from an EMBL/GenBank/DDBJ whole genome shotgun (WGS) entry which is preliminary data.</text>
</comment>
<gene>
    <name evidence="14" type="ORF">C882_0889</name>
</gene>
<dbReference type="Gene3D" id="3.40.190.10">
    <property type="entry name" value="Periplasmic binding protein-like II"/>
    <property type="match status" value="2"/>
</dbReference>
<evidence type="ECO:0000256" key="12">
    <source>
        <dbReference type="SAM" id="SignalP"/>
    </source>
</evidence>
<feature type="signal peptide" evidence="12">
    <location>
        <begin position="1"/>
        <end position="28"/>
    </location>
</feature>
<evidence type="ECO:0000256" key="2">
    <source>
        <dbReference type="ARBA" id="ARBA00004948"/>
    </source>
</evidence>
<evidence type="ECO:0000256" key="6">
    <source>
        <dbReference type="ARBA" id="ARBA00022723"/>
    </source>
</evidence>
<dbReference type="EMBL" id="ANHY01000015">
    <property type="protein sequence ID" value="EKV28677.1"/>
    <property type="molecule type" value="Genomic_DNA"/>
</dbReference>
<feature type="domain" description="SsuA/THI5-like" evidence="13">
    <location>
        <begin position="47"/>
        <end position="260"/>
    </location>
</feature>
<dbReference type="OrthoDB" id="9815602at2"/>
<feature type="chain" id="PRO_5003929454" description="Thiamine pyrimidine synthase" evidence="12">
    <location>
        <begin position="29"/>
        <end position="347"/>
    </location>
</feature>
<comment type="catalytic activity">
    <reaction evidence="11">
        <text>N(6)-(pyridoxal phosphate)-L-lysyl-[4-amino-5-hydroxymethyl-2-methylpyrimidine phosphate synthase] + L-histidyl-[4-amino-5-hydroxymethyl-2-methylpyrimidine phosphate synthase] + 2 Fe(3+) + 4 H2O = L-lysyl-[4-amino-5-hydroxymethyl-2-methylpyrimidine phosphate synthase] + (2S)-2-amino-5-hydroxy-4-oxopentanoyl-[4-amino-5-hydroxymethyl-2-methylpyrimidine phosphate synthase] + 4-amino-2-methyl-5-(phosphooxymethyl)pyrimidine + 3-oxopropanoate + 2 Fe(2+) + 2 H(+)</text>
        <dbReference type="Rhea" id="RHEA:65756"/>
        <dbReference type="Rhea" id="RHEA-COMP:16892"/>
        <dbReference type="Rhea" id="RHEA-COMP:16893"/>
        <dbReference type="Rhea" id="RHEA-COMP:16894"/>
        <dbReference type="Rhea" id="RHEA-COMP:16895"/>
        <dbReference type="ChEBI" id="CHEBI:15377"/>
        <dbReference type="ChEBI" id="CHEBI:15378"/>
        <dbReference type="ChEBI" id="CHEBI:29033"/>
        <dbReference type="ChEBI" id="CHEBI:29034"/>
        <dbReference type="ChEBI" id="CHEBI:29969"/>
        <dbReference type="ChEBI" id="CHEBI:29979"/>
        <dbReference type="ChEBI" id="CHEBI:33190"/>
        <dbReference type="ChEBI" id="CHEBI:58354"/>
        <dbReference type="ChEBI" id="CHEBI:143915"/>
        <dbReference type="ChEBI" id="CHEBI:157692"/>
    </reaction>
    <physiologicalReaction direction="left-to-right" evidence="11">
        <dbReference type="Rhea" id="RHEA:65757"/>
    </physiologicalReaction>
</comment>
<keyword evidence="12" id="KW-0732">Signal</keyword>
<keyword evidence="15" id="KW-1185">Reference proteome</keyword>
<evidence type="ECO:0000256" key="11">
    <source>
        <dbReference type="ARBA" id="ARBA00048179"/>
    </source>
</evidence>
<dbReference type="Proteomes" id="UP000009881">
    <property type="component" value="Unassembled WGS sequence"/>
</dbReference>
<evidence type="ECO:0000256" key="8">
    <source>
        <dbReference type="ARBA" id="ARBA00022977"/>
    </source>
</evidence>
<evidence type="ECO:0000313" key="15">
    <source>
        <dbReference type="Proteomes" id="UP000009881"/>
    </source>
</evidence>
<dbReference type="GO" id="GO:0016740">
    <property type="term" value="F:transferase activity"/>
    <property type="evidence" value="ECO:0007669"/>
    <property type="project" value="UniProtKB-KW"/>
</dbReference>
<dbReference type="PATRIC" id="fig|1238182.3.peg.3103"/>
<dbReference type="PANTHER" id="PTHR31528">
    <property type="entry name" value="4-AMINO-5-HYDROXYMETHYL-2-METHYLPYRIMIDINE PHOSPHATE SYNTHASE THI11-RELATED"/>
    <property type="match status" value="1"/>
</dbReference>
<dbReference type="PANTHER" id="PTHR31528:SF1">
    <property type="entry name" value="4-AMINO-5-HYDROXYMETHYL-2-METHYLPYRIMIDINE PHOSPHATE SYNTHASE THI11-RELATED"/>
    <property type="match status" value="1"/>
</dbReference>
<evidence type="ECO:0000256" key="9">
    <source>
        <dbReference type="ARBA" id="ARBA00023004"/>
    </source>
</evidence>
<evidence type="ECO:0000256" key="5">
    <source>
        <dbReference type="ARBA" id="ARBA00022679"/>
    </source>
</evidence>
<dbReference type="STRING" id="1238182.C882_0889"/>
<dbReference type="SUPFAM" id="SSF53850">
    <property type="entry name" value="Periplasmic binding protein-like II"/>
    <property type="match status" value="1"/>
</dbReference>
<protein>
    <recommendedName>
        <fullName evidence="10">Thiamine pyrimidine synthase</fullName>
    </recommendedName>
</protein>
<keyword evidence="8" id="KW-0784">Thiamine biosynthesis</keyword>
<reference evidence="14 15" key="1">
    <citation type="journal article" date="2013" name="Genome Announc.">
        <title>Draft Genome Sequence of an Alphaproteobacterium, Caenispirillum salinarum AK4(T), Isolated from a Solar Saltern.</title>
        <authorList>
            <person name="Khatri I."/>
            <person name="Singh A."/>
            <person name="Korpole S."/>
            <person name="Pinnaka A.K."/>
            <person name="Subramanian S."/>
        </authorList>
    </citation>
    <scope>NUCLEOTIDE SEQUENCE [LARGE SCALE GENOMIC DNA]</scope>
    <source>
        <strain evidence="14 15">AK4</strain>
    </source>
</reference>
<dbReference type="InterPro" id="IPR027939">
    <property type="entry name" value="NMT1/THI5"/>
</dbReference>
<evidence type="ECO:0000256" key="3">
    <source>
        <dbReference type="ARBA" id="ARBA00009406"/>
    </source>
</evidence>
<dbReference type="GO" id="GO:0046872">
    <property type="term" value="F:metal ion binding"/>
    <property type="evidence" value="ECO:0007669"/>
    <property type="project" value="UniProtKB-KW"/>
</dbReference>
<keyword evidence="9" id="KW-0408">Iron</keyword>
<keyword evidence="5" id="KW-0808">Transferase</keyword>
<dbReference type="InterPro" id="IPR015168">
    <property type="entry name" value="SsuA/THI5"/>
</dbReference>
<evidence type="ECO:0000256" key="7">
    <source>
        <dbReference type="ARBA" id="ARBA00022898"/>
    </source>
</evidence>
<comment type="pathway">
    <text evidence="2">Cofactor biosynthesis; thiamine diphosphate biosynthesis.</text>
</comment>
<comment type="subunit">
    <text evidence="4">Homodimer.</text>
</comment>